<dbReference type="EMBL" id="PJMY01000003">
    <property type="protein sequence ID" value="PKV92051.1"/>
    <property type="molecule type" value="Genomic_DNA"/>
</dbReference>
<proteinExistence type="predicted"/>
<evidence type="ECO:0000256" key="6">
    <source>
        <dbReference type="SAM" id="Phobius"/>
    </source>
</evidence>
<organism evidence="7 8">
    <name type="scientific">Amycolatopsis echigonensis</name>
    <dbReference type="NCBI Taxonomy" id="2576905"/>
    <lineage>
        <taxon>Bacteria</taxon>
        <taxon>Bacillati</taxon>
        <taxon>Actinomycetota</taxon>
        <taxon>Actinomycetes</taxon>
        <taxon>Pseudonocardiales</taxon>
        <taxon>Pseudonocardiaceae</taxon>
        <taxon>Amycolatopsis</taxon>
    </lineage>
</organism>
<keyword evidence="8" id="KW-1185">Reference proteome</keyword>
<evidence type="ECO:0000256" key="3">
    <source>
        <dbReference type="ARBA" id="ARBA00022989"/>
    </source>
</evidence>
<feature type="region of interest" description="Disordered" evidence="5">
    <location>
        <begin position="156"/>
        <end position="224"/>
    </location>
</feature>
<gene>
    <name evidence="7" type="ORF">ATK30_2840</name>
</gene>
<keyword evidence="4 6" id="KW-0472">Membrane</keyword>
<dbReference type="PANTHER" id="PTHR30168">
    <property type="entry name" value="PUTATIVE MEMBRANE PROTEIN YPFJ"/>
    <property type="match status" value="1"/>
</dbReference>
<feature type="region of interest" description="Disordered" evidence="5">
    <location>
        <begin position="1"/>
        <end position="83"/>
    </location>
</feature>
<protein>
    <recommendedName>
        <fullName evidence="9">Neutral zinc metallopeptidase</fullName>
    </recommendedName>
</protein>
<dbReference type="Pfam" id="PF04228">
    <property type="entry name" value="Zn_peptidase"/>
    <property type="match status" value="1"/>
</dbReference>
<feature type="compositionally biased region" description="Polar residues" evidence="5">
    <location>
        <begin position="163"/>
        <end position="174"/>
    </location>
</feature>
<evidence type="ECO:0000256" key="4">
    <source>
        <dbReference type="ARBA" id="ARBA00023136"/>
    </source>
</evidence>
<feature type="compositionally biased region" description="Basic and acidic residues" evidence="5">
    <location>
        <begin position="411"/>
        <end position="430"/>
    </location>
</feature>
<comment type="subcellular location">
    <subcellularLocation>
        <location evidence="1">Membrane</location>
        <topology evidence="1">Single-pass membrane protein</topology>
    </subcellularLocation>
</comment>
<feature type="compositionally biased region" description="Pro residues" evidence="5">
    <location>
        <begin position="53"/>
        <end position="83"/>
    </location>
</feature>
<feature type="transmembrane region" description="Helical" evidence="6">
    <location>
        <begin position="128"/>
        <end position="154"/>
    </location>
</feature>
<keyword evidence="3 6" id="KW-1133">Transmembrane helix</keyword>
<evidence type="ECO:0008006" key="9">
    <source>
        <dbReference type="Google" id="ProtNLM"/>
    </source>
</evidence>
<sequence length="457" mass="47557">MTWPPQGGPYPVPPGAAPLPPPRPLPPGMPPGPGMPGGGMAGPGMPPGQQFPGGPPIPPAQQFPPRPPFPAAGPAVPLPPPAAPLPPPQVAPVPGPFAASPGVPAPAFGPVARLDGYRAGRPPKKSHAAVIVLVSVLGAIVLVVGGLAALGAAVHKDKRVDAASTTPPTYSSIFRETPPTRYTAESSTSTTTTSTTRETRETTSGSEPASEAPPAPRGPRPVKETARNPLFASADAGLQNVACTLSRWSSDRAGAERFFQSGIRCLNTVWAPVLGDAGLPFESPNLVVAQSGQMQSPCSSSGDNFAAYYCPTNETIYMPMDKLQIEEYGAHPGIYLAVLAHEYGHHVQNLSGVEEAMSEQRYDAGADSDAGLELSRRLELQAQCFSGMFLGASSAAGGSIDRNIYNEAWNSEDRGDHGGGPRDHGTDEHSASWWRQGATKNRAQQCNTWAANSTDVA</sequence>
<dbReference type="GO" id="GO:0016020">
    <property type="term" value="C:membrane"/>
    <property type="evidence" value="ECO:0007669"/>
    <property type="project" value="UniProtKB-SubCell"/>
</dbReference>
<evidence type="ECO:0000256" key="5">
    <source>
        <dbReference type="SAM" id="MobiDB-lite"/>
    </source>
</evidence>
<accession>A0A2N3WDV7</accession>
<dbReference type="InterPro" id="IPR007343">
    <property type="entry name" value="Uncharacterised_pept_Zn_put"/>
</dbReference>
<dbReference type="Proteomes" id="UP000233750">
    <property type="component" value="Unassembled WGS sequence"/>
</dbReference>
<feature type="compositionally biased region" description="Pro residues" evidence="5">
    <location>
        <begin position="1"/>
        <end position="34"/>
    </location>
</feature>
<comment type="caution">
    <text evidence="7">The sequence shown here is derived from an EMBL/GenBank/DDBJ whole genome shotgun (WGS) entry which is preliminary data.</text>
</comment>
<dbReference type="AlphaFoldDB" id="A0A2N3WDV7"/>
<feature type="compositionally biased region" description="Polar residues" evidence="5">
    <location>
        <begin position="438"/>
        <end position="457"/>
    </location>
</feature>
<reference evidence="7 8" key="1">
    <citation type="submission" date="2017-12" db="EMBL/GenBank/DDBJ databases">
        <title>Sequencing the genomes of 1000 Actinobacteria strains.</title>
        <authorList>
            <person name="Klenk H.-P."/>
        </authorList>
    </citation>
    <scope>NUCLEOTIDE SEQUENCE [LARGE SCALE GENOMIC DNA]</scope>
    <source>
        <strain evidence="7 8">DSM 45165</strain>
    </source>
</reference>
<evidence type="ECO:0000256" key="2">
    <source>
        <dbReference type="ARBA" id="ARBA00022692"/>
    </source>
</evidence>
<feature type="region of interest" description="Disordered" evidence="5">
    <location>
        <begin position="411"/>
        <end position="457"/>
    </location>
</feature>
<dbReference type="PANTHER" id="PTHR30168:SF0">
    <property type="entry name" value="INNER MEMBRANE PROTEIN"/>
    <property type="match status" value="1"/>
</dbReference>
<evidence type="ECO:0000313" key="8">
    <source>
        <dbReference type="Proteomes" id="UP000233750"/>
    </source>
</evidence>
<evidence type="ECO:0000313" key="7">
    <source>
        <dbReference type="EMBL" id="PKV92051.1"/>
    </source>
</evidence>
<name>A0A2N3WDV7_9PSEU</name>
<evidence type="ECO:0000256" key="1">
    <source>
        <dbReference type="ARBA" id="ARBA00004167"/>
    </source>
</evidence>
<feature type="compositionally biased region" description="Low complexity" evidence="5">
    <location>
        <begin position="180"/>
        <end position="210"/>
    </location>
</feature>
<keyword evidence="2 6" id="KW-0812">Transmembrane</keyword>